<evidence type="ECO:0000313" key="2">
    <source>
        <dbReference type="EMBL" id="SIS77831.1"/>
    </source>
</evidence>
<feature type="domain" description="Flagellin C-terminal" evidence="1">
    <location>
        <begin position="261"/>
        <end position="330"/>
    </location>
</feature>
<keyword evidence="2" id="KW-0282">Flagellum</keyword>
<protein>
    <submittedName>
        <fullName evidence="2">Flagellar hook-associated protein 3 FlgL</fullName>
    </submittedName>
</protein>
<dbReference type="Proteomes" id="UP000186141">
    <property type="component" value="Unassembled WGS sequence"/>
</dbReference>
<gene>
    <name evidence="2" type="ORF">SAMN05421774_102200</name>
</gene>
<dbReference type="RefSeq" id="WP_076529414.1">
    <property type="nucleotide sequence ID" value="NZ_BMEH01000002.1"/>
</dbReference>
<organism evidence="2 3">
    <name type="scientific">Gemmobacter megaterium</name>
    <dbReference type="NCBI Taxonomy" id="1086013"/>
    <lineage>
        <taxon>Bacteria</taxon>
        <taxon>Pseudomonadati</taxon>
        <taxon>Pseudomonadota</taxon>
        <taxon>Alphaproteobacteria</taxon>
        <taxon>Rhodobacterales</taxon>
        <taxon>Paracoccaceae</taxon>
        <taxon>Gemmobacter</taxon>
    </lineage>
</organism>
<dbReference type="SUPFAM" id="SSF64518">
    <property type="entry name" value="Phase 1 flagellin"/>
    <property type="match status" value="1"/>
</dbReference>
<evidence type="ECO:0000313" key="3">
    <source>
        <dbReference type="Proteomes" id="UP000186141"/>
    </source>
</evidence>
<accession>A0A1N7LVV2</accession>
<reference evidence="2 3" key="1">
    <citation type="submission" date="2017-01" db="EMBL/GenBank/DDBJ databases">
        <authorList>
            <person name="Mah S.A."/>
            <person name="Swanson W.J."/>
            <person name="Moy G.W."/>
            <person name="Vacquier V.D."/>
        </authorList>
    </citation>
    <scope>NUCLEOTIDE SEQUENCE [LARGE SCALE GENOMIC DNA]</scope>
    <source>
        <strain evidence="2 3">DSM 26375</strain>
    </source>
</reference>
<dbReference type="Pfam" id="PF00700">
    <property type="entry name" value="Flagellin_C"/>
    <property type="match status" value="1"/>
</dbReference>
<dbReference type="AlphaFoldDB" id="A0A1N7LVV2"/>
<name>A0A1N7LVV2_9RHOB</name>
<keyword evidence="2" id="KW-0966">Cell projection</keyword>
<sequence>MTMISLGDLARNLMLQRQTSATHSRLSRLTQEIATGRHADQAAASRGNLGPLLGIEAALARIGGWQTATRTLETRLDTMQAALGALDGIGGAVATTLLSAGSATQDDQVDLAAQEARSHLDAAIGILNARSGDYSVFAGARSDHPAVISPDALLDLVLPLAASQTTAAGVQAAIAAWFDDPAGFDSQAYTGGAALAEIWVGPEQKAGLPVTATDPALKSLLAGLVTAAVMDRGILSDDPVQRRELAGRAGETLSSNAAPRTALAARIGTVQARLTQAQARNAAEDSVLGIARSGLVSVDPYATASDIEATRTQLETLYTLTARLSGLSLIEMFR</sequence>
<evidence type="ECO:0000259" key="1">
    <source>
        <dbReference type="Pfam" id="PF00700"/>
    </source>
</evidence>
<dbReference type="STRING" id="1086013.SAMN05421774_102200"/>
<dbReference type="EMBL" id="FTOT01000002">
    <property type="protein sequence ID" value="SIS77831.1"/>
    <property type="molecule type" value="Genomic_DNA"/>
</dbReference>
<dbReference type="OrthoDB" id="7312911at2"/>
<proteinExistence type="predicted"/>
<keyword evidence="2" id="KW-0969">Cilium</keyword>
<dbReference type="InterPro" id="IPR046358">
    <property type="entry name" value="Flagellin_C"/>
</dbReference>
<keyword evidence="3" id="KW-1185">Reference proteome</keyword>